<dbReference type="PANTHER" id="PTHR34849">
    <property type="entry name" value="SSL5025 PROTEIN"/>
    <property type="match status" value="1"/>
</dbReference>
<dbReference type="OrthoDB" id="284540at2"/>
<name>A0A5B9QK81_9BACT</name>
<dbReference type="EMBL" id="CP042913">
    <property type="protein sequence ID" value="QEG34513.1"/>
    <property type="molecule type" value="Genomic_DNA"/>
</dbReference>
<reference evidence="1 2" key="1">
    <citation type="submission" date="2019-08" db="EMBL/GenBank/DDBJ databases">
        <title>Deep-cultivation of Planctomycetes and their phenomic and genomic characterization uncovers novel biology.</title>
        <authorList>
            <person name="Wiegand S."/>
            <person name="Jogler M."/>
            <person name="Boedeker C."/>
            <person name="Pinto D."/>
            <person name="Vollmers J."/>
            <person name="Rivas-Marin E."/>
            <person name="Kohn T."/>
            <person name="Peeters S.H."/>
            <person name="Heuer A."/>
            <person name="Rast P."/>
            <person name="Oberbeckmann S."/>
            <person name="Bunk B."/>
            <person name="Jeske O."/>
            <person name="Meyerdierks A."/>
            <person name="Storesund J.E."/>
            <person name="Kallscheuer N."/>
            <person name="Luecker S."/>
            <person name="Lage O.M."/>
            <person name="Pohl T."/>
            <person name="Merkel B.J."/>
            <person name="Hornburger P."/>
            <person name="Mueller R.-W."/>
            <person name="Bruemmer F."/>
            <person name="Labrenz M."/>
            <person name="Spormann A.M."/>
            <person name="Op den Camp H."/>
            <person name="Overmann J."/>
            <person name="Amann R."/>
            <person name="Jetten M.S.M."/>
            <person name="Mascher T."/>
            <person name="Medema M.H."/>
            <person name="Devos D.P."/>
            <person name="Kaster A.-K."/>
            <person name="Ovreas L."/>
            <person name="Rohde M."/>
            <person name="Galperin M.Y."/>
            <person name="Jogler C."/>
        </authorList>
    </citation>
    <scope>NUCLEOTIDE SEQUENCE [LARGE SCALE GENOMIC DNA]</scope>
    <source>
        <strain evidence="1 2">Pr1d</strain>
    </source>
</reference>
<dbReference type="SUPFAM" id="SSF46689">
    <property type="entry name" value="Homeodomain-like"/>
    <property type="match status" value="1"/>
</dbReference>
<evidence type="ECO:0000313" key="2">
    <source>
        <dbReference type="Proteomes" id="UP000323917"/>
    </source>
</evidence>
<dbReference type="AlphaFoldDB" id="A0A5B9QK81"/>
<dbReference type="Gene3D" id="1.10.10.10">
    <property type="entry name" value="Winged helix-like DNA-binding domain superfamily/Winged helix DNA-binding domain"/>
    <property type="match status" value="1"/>
</dbReference>
<gene>
    <name evidence="1" type="ORF">Pr1d_17930</name>
</gene>
<dbReference type="PANTHER" id="PTHR34849:SF1">
    <property type="entry name" value="SLR0770 PROTEIN"/>
    <property type="match status" value="1"/>
</dbReference>
<dbReference type="Pfam" id="PF04255">
    <property type="entry name" value="DUF433"/>
    <property type="match status" value="1"/>
</dbReference>
<protein>
    <recommendedName>
        <fullName evidence="3">DUF433 domain-containing protein</fullName>
    </recommendedName>
</protein>
<dbReference type="KEGG" id="bgok:Pr1d_17930"/>
<organism evidence="1 2">
    <name type="scientific">Bythopirellula goksoeyrii</name>
    <dbReference type="NCBI Taxonomy" id="1400387"/>
    <lineage>
        <taxon>Bacteria</taxon>
        <taxon>Pseudomonadati</taxon>
        <taxon>Planctomycetota</taxon>
        <taxon>Planctomycetia</taxon>
        <taxon>Pirellulales</taxon>
        <taxon>Lacipirellulaceae</taxon>
        <taxon>Bythopirellula</taxon>
    </lineage>
</organism>
<keyword evidence="2" id="KW-1185">Reference proteome</keyword>
<dbReference type="InterPro" id="IPR036388">
    <property type="entry name" value="WH-like_DNA-bd_sf"/>
</dbReference>
<evidence type="ECO:0008006" key="3">
    <source>
        <dbReference type="Google" id="ProtNLM"/>
    </source>
</evidence>
<dbReference type="Proteomes" id="UP000323917">
    <property type="component" value="Chromosome"/>
</dbReference>
<proteinExistence type="predicted"/>
<dbReference type="InterPro" id="IPR007367">
    <property type="entry name" value="DUF433"/>
</dbReference>
<accession>A0A5B9QK81</accession>
<sequence length="121" mass="13685">MWKQARIGHMDASQPEYIEIRKNRDGQDRPFIAGTRVRVQDVVFYHDRLGQAAEEIVRGLPHLTLAQVHGALAYYFENRQAVWDCIREDEAYVEALKKELTGTSVIVNGLSSDAADSQVPS</sequence>
<dbReference type="InterPro" id="IPR009057">
    <property type="entry name" value="Homeodomain-like_sf"/>
</dbReference>
<evidence type="ECO:0000313" key="1">
    <source>
        <dbReference type="EMBL" id="QEG34513.1"/>
    </source>
</evidence>